<comment type="caution">
    <text evidence="2">The sequence shown here is derived from an EMBL/GenBank/DDBJ whole genome shotgun (WGS) entry which is preliminary data.</text>
</comment>
<keyword evidence="3" id="KW-1185">Reference proteome</keyword>
<gene>
    <name evidence="2" type="ORF">SNE40_001796</name>
    <name evidence="1" type="ORF">SNE40_007019</name>
</gene>
<dbReference type="Gene3D" id="3.40.50.1820">
    <property type="entry name" value="alpha/beta hydrolase"/>
    <property type="match status" value="1"/>
</dbReference>
<accession>A0AAN8K6H8</accession>
<proteinExistence type="predicted"/>
<dbReference type="Pfam" id="PF05705">
    <property type="entry name" value="DUF829"/>
    <property type="match status" value="1"/>
</dbReference>
<dbReference type="Proteomes" id="UP001347796">
    <property type="component" value="Unassembled WGS sequence"/>
</dbReference>
<dbReference type="AlphaFoldDB" id="A0AAN8K6H8"/>
<dbReference type="PANTHER" id="PTHR20908">
    <property type="entry name" value="LD15586P"/>
    <property type="match status" value="1"/>
</dbReference>
<dbReference type="PANTHER" id="PTHR20908:SF1">
    <property type="entry name" value="LD15586P"/>
    <property type="match status" value="1"/>
</dbReference>
<organism evidence="2 3">
    <name type="scientific">Patella caerulea</name>
    <name type="common">Rayed Mediterranean limpet</name>
    <dbReference type="NCBI Taxonomy" id="87958"/>
    <lineage>
        <taxon>Eukaryota</taxon>
        <taxon>Metazoa</taxon>
        <taxon>Spiralia</taxon>
        <taxon>Lophotrochozoa</taxon>
        <taxon>Mollusca</taxon>
        <taxon>Gastropoda</taxon>
        <taxon>Patellogastropoda</taxon>
        <taxon>Patelloidea</taxon>
        <taxon>Patellidae</taxon>
        <taxon>Patella</taxon>
    </lineage>
</organism>
<evidence type="ECO:0000313" key="2">
    <source>
        <dbReference type="EMBL" id="KAK6189806.1"/>
    </source>
</evidence>
<dbReference type="EMBL" id="JAZGQO010000006">
    <property type="protein sequence ID" value="KAK6184571.1"/>
    <property type="molecule type" value="Genomic_DNA"/>
</dbReference>
<dbReference type="InterPro" id="IPR008547">
    <property type="entry name" value="DUF829_TMEM53"/>
</dbReference>
<name>A0AAN8K6H8_PATCE</name>
<evidence type="ECO:0000313" key="3">
    <source>
        <dbReference type="Proteomes" id="UP001347796"/>
    </source>
</evidence>
<dbReference type="EMBL" id="JAZGQO010000002">
    <property type="protein sequence ID" value="KAK6189806.1"/>
    <property type="molecule type" value="Genomic_DNA"/>
</dbReference>
<evidence type="ECO:0000313" key="1">
    <source>
        <dbReference type="EMBL" id="KAK6184571.1"/>
    </source>
</evidence>
<dbReference type="InterPro" id="IPR029058">
    <property type="entry name" value="AB_hydrolase_fold"/>
</dbReference>
<reference evidence="2 3" key="1">
    <citation type="submission" date="2024-01" db="EMBL/GenBank/DDBJ databases">
        <title>The genome of the rayed Mediterranean limpet Patella caerulea (Linnaeus, 1758).</title>
        <authorList>
            <person name="Anh-Thu Weber A."/>
            <person name="Halstead-Nussloch G."/>
        </authorList>
    </citation>
    <scope>NUCLEOTIDE SEQUENCE [LARGE SCALE GENOMIC DNA]</scope>
    <source>
        <strain evidence="2">AATW-2023a</strain>
        <tissue evidence="2">Whole specimen</tissue>
    </source>
</reference>
<dbReference type="SUPFAM" id="SSF53474">
    <property type="entry name" value="alpha/beta-Hydrolases"/>
    <property type="match status" value="1"/>
</dbReference>
<dbReference type="GO" id="GO:0017171">
    <property type="term" value="F:serine hydrolase activity"/>
    <property type="evidence" value="ECO:0007669"/>
    <property type="project" value="TreeGrafter"/>
</dbReference>
<sequence length="304" mass="34396">MSFPTFRSVLSHKRPLLTVCVRWLATKPNVVRKKLDTNLVLQTLQPVNNSSRPLVVLFSWMNAKERHIAKYGNLYASEGFDVLSIRVGPLDVLRPQKAQGAVRKVLKILEEKEQRDKPLLIHGFSVGGYVCGEMLVQFEKEAPKYNDICRRIHGQIFDSPVDFGGVPRGIANILAENKIGRSIIESTISGYLKVFENVVTKHYLTSSAAFHANFLKLPSLMLYSRADPIGVDKDIEVVANKWIAQGNPVTTKCWENTPHVSHFHHHPDEYVEAILKFVKSVGLSGEELQREDTLNEQRMKRVSV</sequence>
<protein>
    <submittedName>
        <fullName evidence="2">Uncharacterized protein</fullName>
    </submittedName>
</protein>